<dbReference type="PIRSF" id="PIRSF005992">
    <property type="entry name" value="Clathrin_mu"/>
    <property type="match status" value="1"/>
</dbReference>
<keyword evidence="4" id="KW-0472">Membrane</keyword>
<reference evidence="7" key="1">
    <citation type="submission" date="2015-09" db="EMBL/GenBank/DDBJ databases">
        <authorList>
            <consortium name="Pathogen Informatics"/>
        </authorList>
    </citation>
    <scope>NUCLEOTIDE SEQUENCE [LARGE SCALE GENOMIC DNA]</scope>
    <source>
        <strain evidence="7">Lake Konstanz</strain>
    </source>
</reference>
<proteinExistence type="predicted"/>
<dbReference type="SUPFAM" id="SSF64356">
    <property type="entry name" value="SNARE-like"/>
    <property type="match status" value="1"/>
</dbReference>
<dbReference type="InterPro" id="IPR011012">
    <property type="entry name" value="Longin-like_dom_sf"/>
</dbReference>
<evidence type="ECO:0000313" key="6">
    <source>
        <dbReference type="EMBL" id="CUG93734.1"/>
    </source>
</evidence>
<feature type="non-terminal residue" evidence="6">
    <location>
        <position position="1"/>
    </location>
</feature>
<dbReference type="GO" id="GO:0006886">
    <property type="term" value="P:intracellular protein transport"/>
    <property type="evidence" value="ECO:0007669"/>
    <property type="project" value="InterPro"/>
</dbReference>
<organism evidence="6 7">
    <name type="scientific">Bodo saltans</name>
    <name type="common">Flagellated protozoan</name>
    <dbReference type="NCBI Taxonomy" id="75058"/>
    <lineage>
        <taxon>Eukaryota</taxon>
        <taxon>Discoba</taxon>
        <taxon>Euglenozoa</taxon>
        <taxon>Kinetoplastea</taxon>
        <taxon>Metakinetoplastina</taxon>
        <taxon>Eubodonida</taxon>
        <taxon>Bodonidae</taxon>
        <taxon>Bodo</taxon>
    </lineage>
</organism>
<accession>A0A0S4JX54</accession>
<dbReference type="AlphaFoldDB" id="A0A0S4JX54"/>
<dbReference type="VEuPathDB" id="TriTrypDB:BSAL_44540"/>
<dbReference type="GO" id="GO:0012505">
    <property type="term" value="C:endomembrane system"/>
    <property type="evidence" value="ECO:0007669"/>
    <property type="project" value="UniProtKB-SubCell"/>
</dbReference>
<dbReference type="OrthoDB" id="870at2759"/>
<evidence type="ECO:0000256" key="4">
    <source>
        <dbReference type="ARBA" id="ARBA00023136"/>
    </source>
</evidence>
<dbReference type="Gene3D" id="3.30.450.60">
    <property type="match status" value="1"/>
</dbReference>
<dbReference type="InterPro" id="IPR028565">
    <property type="entry name" value="MHD"/>
</dbReference>
<dbReference type="PANTHER" id="PTHR10529">
    <property type="entry name" value="AP COMPLEX SUBUNIT MU"/>
    <property type="match status" value="1"/>
</dbReference>
<protein>
    <submittedName>
        <fullName evidence="6">Mu-adaptin 3, putative</fullName>
    </submittedName>
</protein>
<dbReference type="CDD" id="cd14837">
    <property type="entry name" value="AP3_Mu_N"/>
    <property type="match status" value="1"/>
</dbReference>
<dbReference type="PROSITE" id="PS00990">
    <property type="entry name" value="CLAT_ADAPTOR_M_1"/>
    <property type="match status" value="1"/>
</dbReference>
<dbReference type="Proteomes" id="UP000051952">
    <property type="component" value="Unassembled WGS sequence"/>
</dbReference>
<dbReference type="InterPro" id="IPR018240">
    <property type="entry name" value="Clathrin_mu_CS"/>
</dbReference>
<dbReference type="InterPro" id="IPR050431">
    <property type="entry name" value="Adaptor_comp_med_subunit"/>
</dbReference>
<gene>
    <name evidence="6" type="ORF">BSAL_44540</name>
</gene>
<dbReference type="SUPFAM" id="SSF49447">
    <property type="entry name" value="Second domain of Mu2 adaptin subunit (ap50) of ap2 adaptor"/>
    <property type="match status" value="1"/>
</dbReference>
<sequence length="484" mass="54722">DTKMTLGVLLQPGPKDTAFSHAHEFLDLQTILVYDGVLSLICHRDFKCQDSFLVLIVFREKMISSLFMLTFSGEVIIEKQFREKIPRTSLEDFWGTYFAPLPSVEEAENVVQYSRFAFMHIIRSNVIFLGVTTHEVPPMLVLEILNMIADTLDTYLKGLNDENLRENFSIVYQLLEELIDNGFPLTTERHVLEELVPPPTLENKVRSMLDAPKRGRSSDFNAVPWRNPGTKYTSNEVFFDVVESMDIIMDAEGGLVRAGVRGSVEVNCRLSGMPDVLLILTNTDLFDDISYHRCVRHSKYETDRSLSFVPPDGRFTLFQYRCKPLRSLQPPFYVTPQITFNKDGGRLNCMVGHRQGGLAMNDKEKEIHKLVVHLPLPPQTENVNINNCSHGTFTFNSSTKILSWRIGSLSAATPSLSGEFSFGQGSKGEVVECTGESVSVEFQIPNFSVSNIRVDSVNVTNESYKPYKGVKYITKAGRFNIRTV</sequence>
<evidence type="ECO:0000256" key="1">
    <source>
        <dbReference type="ARBA" id="ARBA00004308"/>
    </source>
</evidence>
<dbReference type="Gene3D" id="2.60.40.1170">
    <property type="entry name" value="Mu homology domain, subdomain B"/>
    <property type="match status" value="2"/>
</dbReference>
<dbReference type="InterPro" id="IPR001392">
    <property type="entry name" value="Clathrin_mu"/>
</dbReference>
<dbReference type="PROSITE" id="PS51072">
    <property type="entry name" value="MHD"/>
    <property type="match status" value="1"/>
</dbReference>
<feature type="domain" description="MHD" evidence="5">
    <location>
        <begin position="234"/>
        <end position="482"/>
    </location>
</feature>
<name>A0A0S4JX54_BODSA</name>
<comment type="subcellular location">
    <subcellularLocation>
        <location evidence="1">Endomembrane system</location>
    </subcellularLocation>
</comment>
<dbReference type="GO" id="GO:0016192">
    <property type="term" value="P:vesicle-mediated transport"/>
    <property type="evidence" value="ECO:0007669"/>
    <property type="project" value="InterPro"/>
</dbReference>
<dbReference type="EMBL" id="CYKH01002191">
    <property type="protein sequence ID" value="CUG93734.1"/>
    <property type="molecule type" value="Genomic_DNA"/>
</dbReference>
<keyword evidence="3" id="KW-0653">Protein transport</keyword>
<evidence type="ECO:0000256" key="3">
    <source>
        <dbReference type="ARBA" id="ARBA00022927"/>
    </source>
</evidence>
<evidence type="ECO:0000259" key="5">
    <source>
        <dbReference type="PROSITE" id="PS51072"/>
    </source>
</evidence>
<dbReference type="Pfam" id="PF00928">
    <property type="entry name" value="Adap_comp_sub"/>
    <property type="match status" value="1"/>
</dbReference>
<keyword evidence="7" id="KW-1185">Reference proteome</keyword>
<dbReference type="InterPro" id="IPR036168">
    <property type="entry name" value="AP2_Mu_C_sf"/>
</dbReference>
<dbReference type="FunFam" id="3.30.450.60:FF:000002">
    <property type="entry name" value="AP-2 complex subunit mu, putative"/>
    <property type="match status" value="1"/>
</dbReference>
<evidence type="ECO:0000313" key="7">
    <source>
        <dbReference type="Proteomes" id="UP000051952"/>
    </source>
</evidence>
<evidence type="ECO:0000256" key="2">
    <source>
        <dbReference type="ARBA" id="ARBA00022448"/>
    </source>
</evidence>
<dbReference type="PRINTS" id="PR00314">
    <property type="entry name" value="CLATHRINADPT"/>
</dbReference>
<dbReference type="OMA" id="INVHFTI"/>
<keyword evidence="2" id="KW-0813">Transport</keyword>
<dbReference type="GO" id="GO:0030131">
    <property type="term" value="C:clathrin adaptor complex"/>
    <property type="evidence" value="ECO:0007669"/>
    <property type="project" value="InterPro"/>
</dbReference>
<dbReference type="CDD" id="cd09252">
    <property type="entry name" value="AP-3_Mu3_Cterm"/>
    <property type="match status" value="1"/>
</dbReference>